<reference evidence="12" key="1">
    <citation type="submission" date="2021-04" db="EMBL/GenBank/DDBJ databases">
        <authorList>
            <person name="Cornetti L."/>
        </authorList>
    </citation>
    <scope>NUCLEOTIDE SEQUENCE</scope>
</reference>
<name>A0A9N6ZEZ7_9CRUS</name>
<evidence type="ECO:0000256" key="10">
    <source>
        <dbReference type="ARBA" id="ARBA00023136"/>
    </source>
</evidence>
<protein>
    <recommendedName>
        <fullName evidence="3 11">NADH dehydrogenase [ubiquinone] iron-sulfur protein 4, mitochondrial</fullName>
    </recommendedName>
</protein>
<comment type="function">
    <text evidence="1 11">Accessory subunit of the mitochondrial membrane respiratory chain NADH dehydrogenase (Complex I), that is believed not to be involved in catalysis. Complex I functions in the transfer of electrons from NADH to the respiratory chain. The immediate electron acceptor for the enzyme is believed to be ubiquinone.</text>
</comment>
<evidence type="ECO:0000256" key="1">
    <source>
        <dbReference type="ARBA" id="ARBA00003195"/>
    </source>
</evidence>
<evidence type="ECO:0000256" key="5">
    <source>
        <dbReference type="ARBA" id="ARBA00022660"/>
    </source>
</evidence>
<keyword evidence="10 11" id="KW-0472">Membrane</keyword>
<keyword evidence="4 11" id="KW-0813">Transport</keyword>
<proteinExistence type="inferred from homology"/>
<keyword evidence="9 11" id="KW-0496">Mitochondrion</keyword>
<dbReference type="InterPro" id="IPR006885">
    <property type="entry name" value="NADH_UbQ_FeS_4_mit-like"/>
</dbReference>
<evidence type="ECO:0000256" key="11">
    <source>
        <dbReference type="RuleBase" id="RU367010"/>
    </source>
</evidence>
<comment type="subcellular location">
    <subcellularLocation>
        <location evidence="11">Mitochondrion inner membrane</location>
        <topology evidence="11">Peripheral membrane protein</topology>
        <orientation evidence="11">Matrix side</orientation>
    </subcellularLocation>
</comment>
<evidence type="ECO:0000256" key="2">
    <source>
        <dbReference type="ARBA" id="ARBA00005882"/>
    </source>
</evidence>
<dbReference type="EMBL" id="OC978412">
    <property type="protein sequence ID" value="CAG4635067.1"/>
    <property type="molecule type" value="Genomic_DNA"/>
</dbReference>
<dbReference type="GO" id="GO:0022900">
    <property type="term" value="P:electron transport chain"/>
    <property type="evidence" value="ECO:0007669"/>
    <property type="project" value="InterPro"/>
</dbReference>
<keyword evidence="6 11" id="KW-0999">Mitochondrion inner membrane</keyword>
<comment type="similarity">
    <text evidence="2 11">Belongs to the complex I NDUFS4 subunit family.</text>
</comment>
<keyword evidence="5 11" id="KW-0679">Respiratory chain</keyword>
<dbReference type="InterPro" id="IPR038532">
    <property type="entry name" value="NDUFS4-like_sf"/>
</dbReference>
<evidence type="ECO:0000256" key="4">
    <source>
        <dbReference type="ARBA" id="ARBA00022448"/>
    </source>
</evidence>
<evidence type="ECO:0000256" key="8">
    <source>
        <dbReference type="ARBA" id="ARBA00022982"/>
    </source>
</evidence>
<dbReference type="FunFam" id="3.30.160.190:FF:000001">
    <property type="entry name" value="NADH-ubiquinone oxidoreductase 21 kDa subunit mitochondrial"/>
    <property type="match status" value="1"/>
</dbReference>
<keyword evidence="7 11" id="KW-0809">Transit peptide</keyword>
<gene>
    <name evidence="12" type="primary">EOG090X0DNW</name>
</gene>
<evidence type="ECO:0000313" key="12">
    <source>
        <dbReference type="EMBL" id="CAG4635067.1"/>
    </source>
</evidence>
<dbReference type="GO" id="GO:0005743">
    <property type="term" value="C:mitochondrial inner membrane"/>
    <property type="evidence" value="ECO:0007669"/>
    <property type="project" value="UniProtKB-SubCell"/>
</dbReference>
<evidence type="ECO:0000256" key="9">
    <source>
        <dbReference type="ARBA" id="ARBA00023128"/>
    </source>
</evidence>
<dbReference type="Gene3D" id="3.30.160.190">
    <property type="entry name" value="atu1810 like domain"/>
    <property type="match status" value="1"/>
</dbReference>
<evidence type="ECO:0000256" key="3">
    <source>
        <dbReference type="ARBA" id="ARBA00015796"/>
    </source>
</evidence>
<keyword evidence="8 11" id="KW-0249">Electron transport</keyword>
<accession>A0A9N6ZEZ7</accession>
<sequence length="186" mass="21001">MATFQVVRKAFVQSALTCSARRSIGTSAVLRMDDSVQHLSKLKEAPMKKLDDILSPAEKHDNLITVDAKVDIATITGIPEEHIKTRLVTITKPVKHAMQSGTNNTRKWKMEFETRERWENPLMGWASSGDPMSNVQLSFTTKEDAIAFCEKHGWQYSVSEPTEKPVRAKSYGANFSWNKKTRTSTK</sequence>
<dbReference type="Pfam" id="PF04800">
    <property type="entry name" value="NDUS4"/>
    <property type="match status" value="1"/>
</dbReference>
<dbReference type="AlphaFoldDB" id="A0A9N6ZEZ7"/>
<evidence type="ECO:0000256" key="7">
    <source>
        <dbReference type="ARBA" id="ARBA00022946"/>
    </source>
</evidence>
<dbReference type="PANTHER" id="PTHR12219">
    <property type="entry name" value="NADH-UBIQUINONE OXIDOREDUCTASE"/>
    <property type="match status" value="1"/>
</dbReference>
<dbReference type="PANTHER" id="PTHR12219:SF8">
    <property type="entry name" value="NADH DEHYDROGENASE [UBIQUINONE] IRON-SULFUR PROTEIN 4, MITOCHONDRIAL"/>
    <property type="match status" value="1"/>
</dbReference>
<organism evidence="12">
    <name type="scientific">Alona affinis</name>
    <dbReference type="NCBI Taxonomy" id="381656"/>
    <lineage>
        <taxon>Eukaryota</taxon>
        <taxon>Metazoa</taxon>
        <taxon>Ecdysozoa</taxon>
        <taxon>Arthropoda</taxon>
        <taxon>Crustacea</taxon>
        <taxon>Branchiopoda</taxon>
        <taxon>Diplostraca</taxon>
        <taxon>Cladocera</taxon>
        <taxon>Anomopoda</taxon>
        <taxon>Chydoridae</taxon>
        <taxon>Alona</taxon>
    </lineage>
</organism>
<evidence type="ECO:0000256" key="6">
    <source>
        <dbReference type="ARBA" id="ARBA00022792"/>
    </source>
</evidence>